<dbReference type="SMART" id="SM00388">
    <property type="entry name" value="HisKA"/>
    <property type="match status" value="1"/>
</dbReference>
<evidence type="ECO:0000313" key="11">
    <source>
        <dbReference type="Proteomes" id="UP000248148"/>
    </source>
</evidence>
<dbReference type="CDD" id="cd00082">
    <property type="entry name" value="HisKA"/>
    <property type="match status" value="1"/>
</dbReference>
<dbReference type="InterPro" id="IPR050736">
    <property type="entry name" value="Sensor_HK_Regulatory"/>
</dbReference>
<evidence type="ECO:0000256" key="1">
    <source>
        <dbReference type="ARBA" id="ARBA00000085"/>
    </source>
</evidence>
<keyword evidence="8" id="KW-1133">Transmembrane helix</keyword>
<dbReference type="PANTHER" id="PTHR43711">
    <property type="entry name" value="TWO-COMPONENT HISTIDINE KINASE"/>
    <property type="match status" value="1"/>
</dbReference>
<keyword evidence="8" id="KW-0812">Transmembrane</keyword>
<feature type="transmembrane region" description="Helical" evidence="8">
    <location>
        <begin position="150"/>
        <end position="169"/>
    </location>
</feature>
<keyword evidence="6" id="KW-0902">Two-component regulatory system</keyword>
<feature type="region of interest" description="Disordered" evidence="7">
    <location>
        <begin position="1"/>
        <end position="26"/>
    </location>
</feature>
<dbReference type="PANTHER" id="PTHR43711:SF26">
    <property type="entry name" value="SENSOR HISTIDINE KINASE RCSC"/>
    <property type="match status" value="1"/>
</dbReference>
<evidence type="ECO:0000313" key="10">
    <source>
        <dbReference type="EMBL" id="PYF05064.1"/>
    </source>
</evidence>
<keyword evidence="5 10" id="KW-0418">Kinase</keyword>
<dbReference type="InterPro" id="IPR003594">
    <property type="entry name" value="HATPase_dom"/>
</dbReference>
<evidence type="ECO:0000256" key="6">
    <source>
        <dbReference type="ARBA" id="ARBA00023012"/>
    </source>
</evidence>
<accession>A0A318TK99</accession>
<proteinExistence type="predicted"/>
<evidence type="ECO:0000256" key="7">
    <source>
        <dbReference type="SAM" id="MobiDB-lite"/>
    </source>
</evidence>
<dbReference type="InterPro" id="IPR005467">
    <property type="entry name" value="His_kinase_dom"/>
</dbReference>
<dbReference type="AlphaFoldDB" id="A0A318TK99"/>
<keyword evidence="8" id="KW-0472">Membrane</keyword>
<dbReference type="OrthoDB" id="9801651at2"/>
<evidence type="ECO:0000256" key="3">
    <source>
        <dbReference type="ARBA" id="ARBA00022553"/>
    </source>
</evidence>
<evidence type="ECO:0000256" key="5">
    <source>
        <dbReference type="ARBA" id="ARBA00022777"/>
    </source>
</evidence>
<feature type="domain" description="Histidine kinase" evidence="9">
    <location>
        <begin position="270"/>
        <end position="491"/>
    </location>
</feature>
<organism evidence="10 11">
    <name type="scientific">Rhodopseudomonas faecalis</name>
    <dbReference type="NCBI Taxonomy" id="99655"/>
    <lineage>
        <taxon>Bacteria</taxon>
        <taxon>Pseudomonadati</taxon>
        <taxon>Pseudomonadota</taxon>
        <taxon>Alphaproteobacteria</taxon>
        <taxon>Hyphomicrobiales</taxon>
        <taxon>Nitrobacteraceae</taxon>
        <taxon>Rhodopseudomonas</taxon>
    </lineage>
</organism>
<dbReference type="Pfam" id="PF02518">
    <property type="entry name" value="HATPase_c"/>
    <property type="match status" value="1"/>
</dbReference>
<dbReference type="Gene3D" id="3.30.565.10">
    <property type="entry name" value="Histidine kinase-like ATPase, C-terminal domain"/>
    <property type="match status" value="1"/>
</dbReference>
<keyword evidence="11" id="KW-1185">Reference proteome</keyword>
<dbReference type="EC" id="2.7.13.3" evidence="2"/>
<dbReference type="PRINTS" id="PR00344">
    <property type="entry name" value="BCTRLSENSOR"/>
</dbReference>
<feature type="transmembrane region" description="Helical" evidence="8">
    <location>
        <begin position="89"/>
        <end position="107"/>
    </location>
</feature>
<dbReference type="Pfam" id="PF00512">
    <property type="entry name" value="HisKA"/>
    <property type="match status" value="1"/>
</dbReference>
<dbReference type="InterPro" id="IPR036097">
    <property type="entry name" value="HisK_dim/P_sf"/>
</dbReference>
<dbReference type="PROSITE" id="PS50109">
    <property type="entry name" value="HIS_KIN"/>
    <property type="match status" value="1"/>
</dbReference>
<evidence type="ECO:0000256" key="2">
    <source>
        <dbReference type="ARBA" id="ARBA00012438"/>
    </source>
</evidence>
<dbReference type="SUPFAM" id="SSF47384">
    <property type="entry name" value="Homodimeric domain of signal transducing histidine kinase"/>
    <property type="match status" value="1"/>
</dbReference>
<dbReference type="Proteomes" id="UP000248148">
    <property type="component" value="Unassembled WGS sequence"/>
</dbReference>
<dbReference type="EMBL" id="QJTI01000002">
    <property type="protein sequence ID" value="PYF05064.1"/>
    <property type="molecule type" value="Genomic_DNA"/>
</dbReference>
<feature type="transmembrane region" description="Helical" evidence="8">
    <location>
        <begin position="65"/>
        <end position="83"/>
    </location>
</feature>
<dbReference type="InterPro" id="IPR003661">
    <property type="entry name" value="HisK_dim/P_dom"/>
</dbReference>
<keyword evidence="3" id="KW-0597">Phosphoprotein</keyword>
<comment type="caution">
    <text evidence="10">The sequence shown here is derived from an EMBL/GenBank/DDBJ whole genome shotgun (WGS) entry which is preliminary data.</text>
</comment>
<dbReference type="Gene3D" id="1.10.287.130">
    <property type="match status" value="1"/>
</dbReference>
<comment type="catalytic activity">
    <reaction evidence="1">
        <text>ATP + protein L-histidine = ADP + protein N-phospho-L-histidine.</text>
        <dbReference type="EC" id="2.7.13.3"/>
    </reaction>
</comment>
<evidence type="ECO:0000256" key="8">
    <source>
        <dbReference type="SAM" id="Phobius"/>
    </source>
</evidence>
<gene>
    <name evidence="10" type="ORF">BJ122_102290</name>
</gene>
<feature type="region of interest" description="Disordered" evidence="7">
    <location>
        <begin position="499"/>
        <end position="534"/>
    </location>
</feature>
<dbReference type="InterPro" id="IPR004358">
    <property type="entry name" value="Sig_transdc_His_kin-like_C"/>
</dbReference>
<dbReference type="SUPFAM" id="SSF55874">
    <property type="entry name" value="ATPase domain of HSP90 chaperone/DNA topoisomerase II/histidine kinase"/>
    <property type="match status" value="1"/>
</dbReference>
<keyword evidence="4" id="KW-0808">Transferase</keyword>
<sequence>MSTSADRPEVVQIPAETPAASPARTRRAAAQRVREARDRLTSTSGTRPAFDHELLRQYAQTRQSASLVVLLLVLGTGLLFAIWMQPMAAAMWTCGMICIHTVIIRNCNRFLAEPQSPQATRRWRHRFVLLDLLYGVCWTPVLLNPPGADMVSNTLLMFLMLLVVALSTMLSASLPIAALAATVPVTFAIAINFMLTNTLDTYVLGLLTLAAEGYFALLARRLHSTTLATLEARAEKDALFGELEQAKAISDEARYRAEAANVAKSRFLAQMSHELRTPLNAILGFSEVMKSEIFGPHAVPVYKDYSADIHNSGVHLLNLINEILDLSRIEAGRYELNEEAVSLVNVVADCHHLLKLRASSRGITIHEVFEQGMPRIWGDERAVRQVVLNLLSNSIKFTPQGGEIWLKVGWTASGGQYLSVKDTGSGIAEEEIPVVLASFGQGSNSIKSAEQGAGLGLPIAKSLIDMHGGTFTLKSKLRIGTEVIVTFPPERVMAALAPLTEDSPSLQPAAPEPPLSDDKRRARHKPIMSAGTGL</sequence>
<dbReference type="GO" id="GO:0000155">
    <property type="term" value="F:phosphorelay sensor kinase activity"/>
    <property type="evidence" value="ECO:0007669"/>
    <property type="project" value="InterPro"/>
</dbReference>
<dbReference type="InterPro" id="IPR036890">
    <property type="entry name" value="HATPase_C_sf"/>
</dbReference>
<evidence type="ECO:0000259" key="9">
    <source>
        <dbReference type="PROSITE" id="PS50109"/>
    </source>
</evidence>
<feature type="transmembrane region" description="Helical" evidence="8">
    <location>
        <begin position="127"/>
        <end position="144"/>
    </location>
</feature>
<dbReference type="SMART" id="SM00387">
    <property type="entry name" value="HATPase_c"/>
    <property type="match status" value="1"/>
</dbReference>
<protein>
    <recommendedName>
        <fullName evidence="2">histidine kinase</fullName>
        <ecNumber evidence="2">2.7.13.3</ecNumber>
    </recommendedName>
</protein>
<evidence type="ECO:0000256" key="4">
    <source>
        <dbReference type="ARBA" id="ARBA00022679"/>
    </source>
</evidence>
<name>A0A318TK99_9BRAD</name>
<reference evidence="10 11" key="1">
    <citation type="submission" date="2018-06" db="EMBL/GenBank/DDBJ databases">
        <title>Genomic Encyclopedia of Archaeal and Bacterial Type Strains, Phase II (KMG-II): from individual species to whole genera.</title>
        <authorList>
            <person name="Goeker M."/>
        </authorList>
    </citation>
    <scope>NUCLEOTIDE SEQUENCE [LARGE SCALE GENOMIC DNA]</scope>
    <source>
        <strain evidence="10 11">JCM 11668</strain>
    </source>
</reference>
<dbReference type="RefSeq" id="WP_110779698.1">
    <property type="nucleotide sequence ID" value="NZ_QJTI01000002.1"/>
</dbReference>